<dbReference type="PANTHER" id="PTHR36440">
    <property type="entry name" value="PUTATIVE (AFU_ORTHOLOGUE AFUA_8G07350)-RELATED"/>
    <property type="match status" value="1"/>
</dbReference>
<evidence type="ECO:0000259" key="1">
    <source>
        <dbReference type="Pfam" id="PF07883"/>
    </source>
</evidence>
<reference evidence="3" key="1">
    <citation type="journal article" date="2019" name="Int. J. Syst. Evol. Microbiol.">
        <title>The Global Catalogue of Microorganisms (GCM) 10K type strain sequencing project: providing services to taxonomists for standard genome sequencing and annotation.</title>
        <authorList>
            <consortium name="The Broad Institute Genomics Platform"/>
            <consortium name="The Broad Institute Genome Sequencing Center for Infectious Disease"/>
            <person name="Wu L."/>
            <person name="Ma J."/>
        </authorList>
    </citation>
    <scope>NUCLEOTIDE SEQUENCE [LARGE SCALE GENOMIC DNA]</scope>
    <source>
        <strain evidence="3">JCM 12165</strain>
    </source>
</reference>
<dbReference type="EMBL" id="JBHUCP010000028">
    <property type="protein sequence ID" value="MFD1534175.1"/>
    <property type="molecule type" value="Genomic_DNA"/>
</dbReference>
<name>A0ABW4FUJ5_9PSEU</name>
<dbReference type="PANTHER" id="PTHR36440:SF1">
    <property type="entry name" value="PUTATIVE (AFU_ORTHOLOGUE AFUA_8G07350)-RELATED"/>
    <property type="match status" value="1"/>
</dbReference>
<evidence type="ECO:0000313" key="3">
    <source>
        <dbReference type="Proteomes" id="UP001597145"/>
    </source>
</evidence>
<dbReference type="Gene3D" id="2.60.120.10">
    <property type="entry name" value="Jelly Rolls"/>
    <property type="match status" value="1"/>
</dbReference>
<dbReference type="Pfam" id="PF07883">
    <property type="entry name" value="Cupin_2"/>
    <property type="match status" value="1"/>
</dbReference>
<sequence length="148" mass="15792">MNTDHPFWYLGGKVQVTVPGAATGGKLSVLTFDDPKDAAPPLHVHEREDELWVVLDGRITFFLDAEQHDLEAGQVAFGPRGVPHSYLVRSPRARLAAVYLPSGLDEHFSINGTLVVPGDDTPAPFDIEAVVASAATYGLLVAGPPPTP</sequence>
<dbReference type="SUPFAM" id="SSF51182">
    <property type="entry name" value="RmlC-like cupins"/>
    <property type="match status" value="1"/>
</dbReference>
<dbReference type="Proteomes" id="UP001597145">
    <property type="component" value="Unassembled WGS sequence"/>
</dbReference>
<dbReference type="InterPro" id="IPR011051">
    <property type="entry name" value="RmlC_Cupin_sf"/>
</dbReference>
<dbReference type="RefSeq" id="WP_343984510.1">
    <property type="nucleotide sequence ID" value="NZ_BAAAJG010000023.1"/>
</dbReference>
<evidence type="ECO:0000313" key="2">
    <source>
        <dbReference type="EMBL" id="MFD1534175.1"/>
    </source>
</evidence>
<keyword evidence="3" id="KW-1185">Reference proteome</keyword>
<protein>
    <submittedName>
        <fullName evidence="2">Cupin domain-containing protein</fullName>
    </submittedName>
</protein>
<feature type="domain" description="Cupin type-2" evidence="1">
    <location>
        <begin position="35"/>
        <end position="90"/>
    </location>
</feature>
<proteinExistence type="predicted"/>
<comment type="caution">
    <text evidence="2">The sequence shown here is derived from an EMBL/GenBank/DDBJ whole genome shotgun (WGS) entry which is preliminary data.</text>
</comment>
<dbReference type="InterPro" id="IPR053146">
    <property type="entry name" value="QDO-like"/>
</dbReference>
<organism evidence="2 3">
    <name type="scientific">Pseudonocardia aurantiaca</name>
    <dbReference type="NCBI Taxonomy" id="75290"/>
    <lineage>
        <taxon>Bacteria</taxon>
        <taxon>Bacillati</taxon>
        <taxon>Actinomycetota</taxon>
        <taxon>Actinomycetes</taxon>
        <taxon>Pseudonocardiales</taxon>
        <taxon>Pseudonocardiaceae</taxon>
        <taxon>Pseudonocardia</taxon>
    </lineage>
</organism>
<dbReference type="InterPro" id="IPR013096">
    <property type="entry name" value="Cupin_2"/>
</dbReference>
<accession>A0ABW4FUJ5</accession>
<gene>
    <name evidence="2" type="ORF">ACFSCY_32645</name>
</gene>
<dbReference type="InterPro" id="IPR014710">
    <property type="entry name" value="RmlC-like_jellyroll"/>
</dbReference>